<dbReference type="SMART" id="SM00282">
    <property type="entry name" value="LamG"/>
    <property type="match status" value="2"/>
</dbReference>
<evidence type="ECO:0000259" key="7">
    <source>
        <dbReference type="PROSITE" id="PS50025"/>
    </source>
</evidence>
<feature type="disulfide bond" evidence="6">
    <location>
        <begin position="216"/>
        <end position="225"/>
    </location>
</feature>
<protein>
    <submittedName>
        <fullName evidence="9">Putative basement membrane-specific heparan sulfate proteoglycan core protein-like</fullName>
    </submittedName>
</protein>
<dbReference type="AlphaFoldDB" id="A0A2G8KTF5"/>
<dbReference type="SUPFAM" id="SSF57196">
    <property type="entry name" value="EGF/Laminin"/>
    <property type="match status" value="1"/>
</dbReference>
<dbReference type="InterPro" id="IPR013320">
    <property type="entry name" value="ConA-like_dom_sf"/>
</dbReference>
<evidence type="ECO:0000256" key="1">
    <source>
        <dbReference type="ARBA" id="ARBA00022536"/>
    </source>
</evidence>
<dbReference type="SUPFAM" id="SSF49899">
    <property type="entry name" value="Concanavalin A-like lectins/glucanases"/>
    <property type="match status" value="2"/>
</dbReference>
<evidence type="ECO:0000256" key="5">
    <source>
        <dbReference type="ARBA" id="ARBA00023180"/>
    </source>
</evidence>
<evidence type="ECO:0000256" key="6">
    <source>
        <dbReference type="PROSITE-ProRule" id="PRU00076"/>
    </source>
</evidence>
<dbReference type="PROSITE" id="PS50026">
    <property type="entry name" value="EGF_3"/>
    <property type="match status" value="2"/>
</dbReference>
<accession>A0A2G8KTF5</accession>
<feature type="disulfide bond" evidence="6">
    <location>
        <begin position="176"/>
        <end position="185"/>
    </location>
</feature>
<dbReference type="Proteomes" id="UP000230750">
    <property type="component" value="Unassembled WGS sequence"/>
</dbReference>
<keyword evidence="2" id="KW-0732">Signal</keyword>
<dbReference type="Gene3D" id="2.10.25.10">
    <property type="entry name" value="Laminin"/>
    <property type="match status" value="2"/>
</dbReference>
<evidence type="ECO:0000313" key="9">
    <source>
        <dbReference type="EMBL" id="PIK51277.1"/>
    </source>
</evidence>
<dbReference type="InterPro" id="IPR001881">
    <property type="entry name" value="EGF-like_Ca-bd_dom"/>
</dbReference>
<name>A0A2G8KTF5_STIJA</name>
<feature type="domain" description="Laminin G" evidence="7">
    <location>
        <begin position="1"/>
        <end position="153"/>
    </location>
</feature>
<dbReference type="Gene3D" id="2.60.120.200">
    <property type="match status" value="2"/>
</dbReference>
<feature type="domain" description="EGF-like" evidence="8">
    <location>
        <begin position="149"/>
        <end position="186"/>
    </location>
</feature>
<dbReference type="Pfam" id="PF00008">
    <property type="entry name" value="EGF"/>
    <property type="match status" value="2"/>
</dbReference>
<reference evidence="9 10" key="1">
    <citation type="journal article" date="2017" name="PLoS Biol.">
        <title>The sea cucumber genome provides insights into morphological evolution and visceral regeneration.</title>
        <authorList>
            <person name="Zhang X."/>
            <person name="Sun L."/>
            <person name="Yuan J."/>
            <person name="Sun Y."/>
            <person name="Gao Y."/>
            <person name="Zhang L."/>
            <person name="Li S."/>
            <person name="Dai H."/>
            <person name="Hamel J.F."/>
            <person name="Liu C."/>
            <person name="Yu Y."/>
            <person name="Liu S."/>
            <person name="Lin W."/>
            <person name="Guo K."/>
            <person name="Jin S."/>
            <person name="Xu P."/>
            <person name="Storey K.B."/>
            <person name="Huan P."/>
            <person name="Zhang T."/>
            <person name="Zhou Y."/>
            <person name="Zhang J."/>
            <person name="Lin C."/>
            <person name="Li X."/>
            <person name="Xing L."/>
            <person name="Huo D."/>
            <person name="Sun M."/>
            <person name="Wang L."/>
            <person name="Mercier A."/>
            <person name="Li F."/>
            <person name="Yang H."/>
            <person name="Xiang J."/>
        </authorList>
    </citation>
    <scope>NUCLEOTIDE SEQUENCE [LARGE SCALE GENOMIC DNA]</scope>
    <source>
        <strain evidence="9">Shaxun</strain>
        <tissue evidence="9">Muscle</tissue>
    </source>
</reference>
<dbReference type="InterPro" id="IPR000742">
    <property type="entry name" value="EGF"/>
</dbReference>
<evidence type="ECO:0000256" key="2">
    <source>
        <dbReference type="ARBA" id="ARBA00022729"/>
    </source>
</evidence>
<keyword evidence="4 6" id="KW-1015">Disulfide bond</keyword>
<dbReference type="SMART" id="SM00181">
    <property type="entry name" value="EGF"/>
    <property type="match status" value="2"/>
</dbReference>
<proteinExistence type="predicted"/>
<organism evidence="9 10">
    <name type="scientific">Stichopus japonicus</name>
    <name type="common">Sea cucumber</name>
    <dbReference type="NCBI Taxonomy" id="307972"/>
    <lineage>
        <taxon>Eukaryota</taxon>
        <taxon>Metazoa</taxon>
        <taxon>Echinodermata</taxon>
        <taxon>Eleutherozoa</taxon>
        <taxon>Echinozoa</taxon>
        <taxon>Holothuroidea</taxon>
        <taxon>Aspidochirotacea</taxon>
        <taxon>Aspidochirotida</taxon>
        <taxon>Stichopodidae</taxon>
        <taxon>Apostichopus</taxon>
    </lineage>
</organism>
<dbReference type="STRING" id="307972.A0A2G8KTF5"/>
<dbReference type="Pfam" id="PF00054">
    <property type="entry name" value="Laminin_G_1"/>
    <property type="match status" value="2"/>
</dbReference>
<evidence type="ECO:0000256" key="3">
    <source>
        <dbReference type="ARBA" id="ARBA00022737"/>
    </source>
</evidence>
<dbReference type="InterPro" id="IPR001791">
    <property type="entry name" value="Laminin_G"/>
</dbReference>
<keyword evidence="5" id="KW-0325">Glycoprotein</keyword>
<evidence type="ECO:0000259" key="8">
    <source>
        <dbReference type="PROSITE" id="PS50026"/>
    </source>
</evidence>
<sequence>MSSSPTPRRRSALVQRAALKGAGDYIALVLLDGKLVFQYDSGSGPAIIVSNRTSQPSMVHHRSHRLAKEGSLVVNEGIAVKGISPGSSRGLNLQLPLYLGGVNDFIDIPRSLGIQKGFVGCITEVELNGEPFDLVTSAIGNSNVQECTDIAPCEKEPCENGATCLTISNSLYKCVCTEEYTGIHCETLVGPCLSAEPCENGGSCLPIGADAYQCMCPLGFSGLNCEKNVTLEDGAYFSGSGYLTLPKMTIPRRRGTSSDKEVLSFRFRTTDTDGLLLFQGAPEGEDGLRQDFIAISLKGGYIEFSYNLGSGPAEIVSRSRVNNGQEHTVVVSRMRKEGMLMIDDGAEILGESQGTLQMLNIQGNLYLGGAPDINLLTGSRFTEGAEVCINDLIVQVGDMDPVSVNFKDSAEGGVNVADCVV</sequence>
<dbReference type="PROSITE" id="PS00022">
    <property type="entry name" value="EGF_1"/>
    <property type="match status" value="2"/>
</dbReference>
<dbReference type="GO" id="GO:0005509">
    <property type="term" value="F:calcium ion binding"/>
    <property type="evidence" value="ECO:0007669"/>
    <property type="project" value="InterPro"/>
</dbReference>
<dbReference type="FunFam" id="2.10.25.10:FF:000294">
    <property type="entry name" value="Delta-like protein"/>
    <property type="match status" value="1"/>
</dbReference>
<feature type="domain" description="Laminin G" evidence="7">
    <location>
        <begin position="232"/>
        <end position="419"/>
    </location>
</feature>
<dbReference type="PANTHER" id="PTHR15036:SF85">
    <property type="entry name" value="SP2353, ISOFORM A"/>
    <property type="match status" value="1"/>
</dbReference>
<dbReference type="CDD" id="cd00054">
    <property type="entry name" value="EGF_CA"/>
    <property type="match status" value="2"/>
</dbReference>
<keyword evidence="1 6" id="KW-0245">EGF-like domain</keyword>
<gene>
    <name evidence="9" type="ORF">BSL78_11836</name>
</gene>
<dbReference type="InterPro" id="IPR050372">
    <property type="entry name" value="Neurexin-related_CASP"/>
</dbReference>
<keyword evidence="3" id="KW-0677">Repeat</keyword>
<dbReference type="SMART" id="SM00179">
    <property type="entry name" value="EGF_CA"/>
    <property type="match status" value="2"/>
</dbReference>
<dbReference type="PROSITE" id="PS50025">
    <property type="entry name" value="LAM_G_DOMAIN"/>
    <property type="match status" value="2"/>
</dbReference>
<dbReference type="FunFam" id="2.10.25.10:FF:000185">
    <property type="entry name" value="basement membrane-specific heparan sulfate proteoglycan core protein-like"/>
    <property type="match status" value="1"/>
</dbReference>
<dbReference type="GO" id="GO:0071944">
    <property type="term" value="C:cell periphery"/>
    <property type="evidence" value="ECO:0007669"/>
    <property type="project" value="UniProtKB-ARBA"/>
</dbReference>
<dbReference type="OrthoDB" id="88467at2759"/>
<dbReference type="PANTHER" id="PTHR15036">
    <property type="entry name" value="PIKACHURIN-LIKE PROTEIN"/>
    <property type="match status" value="1"/>
</dbReference>
<comment type="caution">
    <text evidence="6">Lacks conserved residue(s) required for the propagation of feature annotation.</text>
</comment>
<dbReference type="EMBL" id="MRZV01000381">
    <property type="protein sequence ID" value="PIK51277.1"/>
    <property type="molecule type" value="Genomic_DNA"/>
</dbReference>
<dbReference type="CDD" id="cd00110">
    <property type="entry name" value="LamG"/>
    <property type="match status" value="2"/>
</dbReference>
<evidence type="ECO:0000313" key="10">
    <source>
        <dbReference type="Proteomes" id="UP000230750"/>
    </source>
</evidence>
<keyword evidence="10" id="KW-1185">Reference proteome</keyword>
<comment type="caution">
    <text evidence="9">The sequence shown here is derived from an EMBL/GenBank/DDBJ whole genome shotgun (WGS) entry which is preliminary data.</text>
</comment>
<evidence type="ECO:0000256" key="4">
    <source>
        <dbReference type="ARBA" id="ARBA00023157"/>
    </source>
</evidence>
<dbReference type="GO" id="GO:0016020">
    <property type="term" value="C:membrane"/>
    <property type="evidence" value="ECO:0007669"/>
    <property type="project" value="UniProtKB-SubCell"/>
</dbReference>
<feature type="domain" description="EGF-like" evidence="8">
    <location>
        <begin position="188"/>
        <end position="226"/>
    </location>
</feature>
<dbReference type="PROSITE" id="PS01186">
    <property type="entry name" value="EGF_2"/>
    <property type="match status" value="1"/>
</dbReference>